<gene>
    <name evidence="1" type="ORF">Godav_005424</name>
</gene>
<organism evidence="1 2">
    <name type="scientific">Gossypium davidsonii</name>
    <name type="common">Davidson's cotton</name>
    <name type="synonym">Gossypium klotzschianum subsp. davidsonii</name>
    <dbReference type="NCBI Taxonomy" id="34287"/>
    <lineage>
        <taxon>Eukaryota</taxon>
        <taxon>Viridiplantae</taxon>
        <taxon>Streptophyta</taxon>
        <taxon>Embryophyta</taxon>
        <taxon>Tracheophyta</taxon>
        <taxon>Spermatophyta</taxon>
        <taxon>Magnoliopsida</taxon>
        <taxon>eudicotyledons</taxon>
        <taxon>Gunneridae</taxon>
        <taxon>Pentapetalae</taxon>
        <taxon>rosids</taxon>
        <taxon>malvids</taxon>
        <taxon>Malvales</taxon>
        <taxon>Malvaceae</taxon>
        <taxon>Malvoideae</taxon>
        <taxon>Gossypium</taxon>
    </lineage>
</organism>
<dbReference type="AlphaFoldDB" id="A0A7J8TDI3"/>
<proteinExistence type="predicted"/>
<sequence length="32" mass="3718">MTCITFHSAYDFGFLLKILTQHPLLSNLKSFM</sequence>
<dbReference type="SUPFAM" id="SSF53098">
    <property type="entry name" value="Ribonuclease H-like"/>
    <property type="match status" value="1"/>
</dbReference>
<dbReference type="EMBL" id="JABFAC010244951">
    <property type="protein sequence ID" value="MBA0636218.1"/>
    <property type="molecule type" value="Genomic_DNA"/>
</dbReference>
<accession>A0A7J8TDI3</accession>
<protein>
    <submittedName>
        <fullName evidence="1">Uncharacterized protein</fullName>
    </submittedName>
</protein>
<reference evidence="1 2" key="1">
    <citation type="journal article" date="2019" name="Genome Biol. Evol.">
        <title>Insights into the evolution of the New World diploid cottons (Gossypium, subgenus Houzingenia) based on genome sequencing.</title>
        <authorList>
            <person name="Grover C.E."/>
            <person name="Arick M.A. 2nd"/>
            <person name="Thrash A."/>
            <person name="Conover J.L."/>
            <person name="Sanders W.S."/>
            <person name="Peterson D.G."/>
            <person name="Frelichowski J.E."/>
            <person name="Scheffler J.A."/>
            <person name="Scheffler B.E."/>
            <person name="Wendel J.F."/>
        </authorList>
    </citation>
    <scope>NUCLEOTIDE SEQUENCE [LARGE SCALE GENOMIC DNA]</scope>
    <source>
        <strain evidence="1">27</strain>
        <tissue evidence="1">Leaf</tissue>
    </source>
</reference>
<evidence type="ECO:0000313" key="1">
    <source>
        <dbReference type="EMBL" id="MBA0636218.1"/>
    </source>
</evidence>
<dbReference type="InterPro" id="IPR036397">
    <property type="entry name" value="RNaseH_sf"/>
</dbReference>
<dbReference type="GO" id="GO:0003676">
    <property type="term" value="F:nucleic acid binding"/>
    <property type="evidence" value="ECO:0007669"/>
    <property type="project" value="InterPro"/>
</dbReference>
<dbReference type="Gene3D" id="3.30.420.10">
    <property type="entry name" value="Ribonuclease H-like superfamily/Ribonuclease H"/>
    <property type="match status" value="1"/>
</dbReference>
<keyword evidence="2" id="KW-1185">Reference proteome</keyword>
<dbReference type="Proteomes" id="UP000593561">
    <property type="component" value="Unassembled WGS sequence"/>
</dbReference>
<comment type="caution">
    <text evidence="1">The sequence shown here is derived from an EMBL/GenBank/DDBJ whole genome shotgun (WGS) entry which is preliminary data.</text>
</comment>
<evidence type="ECO:0000313" key="2">
    <source>
        <dbReference type="Proteomes" id="UP000593561"/>
    </source>
</evidence>
<dbReference type="InterPro" id="IPR012337">
    <property type="entry name" value="RNaseH-like_sf"/>
</dbReference>
<name>A0A7J8TDI3_GOSDV</name>